<dbReference type="InterPro" id="IPR036249">
    <property type="entry name" value="Thioredoxin-like_sf"/>
</dbReference>
<dbReference type="GeneID" id="28740273"/>
<feature type="domain" description="Thioredoxin" evidence="2">
    <location>
        <begin position="55"/>
        <end position="141"/>
    </location>
</feature>
<dbReference type="Pfam" id="PF00085">
    <property type="entry name" value="Thioredoxin"/>
    <property type="match status" value="1"/>
</dbReference>
<dbReference type="Proteomes" id="UP000038010">
    <property type="component" value="Unassembled WGS sequence"/>
</dbReference>
<dbReference type="AlphaFoldDB" id="A0A0N1P1P5"/>
<reference evidence="3 4" key="1">
    <citation type="submission" date="2015-06" db="EMBL/GenBank/DDBJ databases">
        <title>Draft genome of the ant-associated black yeast Phialophora attae CBS 131958.</title>
        <authorList>
            <person name="Moreno L.F."/>
            <person name="Stielow B.J."/>
            <person name="de Hoog S."/>
            <person name="Vicente V.A."/>
            <person name="Weiss V.A."/>
            <person name="de Vries M."/>
            <person name="Cruz L.M."/>
            <person name="Souza E.M."/>
        </authorList>
    </citation>
    <scope>NUCLEOTIDE SEQUENCE [LARGE SCALE GENOMIC DNA]</scope>
    <source>
        <strain evidence="3 4">CBS 131958</strain>
    </source>
</reference>
<dbReference type="EMBL" id="LFJN01000010">
    <property type="protein sequence ID" value="KPI41036.1"/>
    <property type="molecule type" value="Genomic_DNA"/>
</dbReference>
<gene>
    <name evidence="3" type="ORF">AB675_7984</name>
</gene>
<proteinExistence type="predicted"/>
<dbReference type="CDD" id="cd02947">
    <property type="entry name" value="TRX_family"/>
    <property type="match status" value="1"/>
</dbReference>
<name>A0A0N1P1P5_9EURO</name>
<dbReference type="Gene3D" id="3.40.30.10">
    <property type="entry name" value="Glutaredoxin"/>
    <property type="match status" value="1"/>
</dbReference>
<dbReference type="VEuPathDB" id="FungiDB:AB675_7984"/>
<accession>A0A0N1P1P5</accession>
<comment type="caution">
    <text evidence="3">The sequence shown here is derived from an EMBL/GenBank/DDBJ whole genome shotgun (WGS) entry which is preliminary data.</text>
</comment>
<evidence type="ECO:0000313" key="4">
    <source>
        <dbReference type="Proteomes" id="UP000038010"/>
    </source>
</evidence>
<evidence type="ECO:0000313" key="3">
    <source>
        <dbReference type="EMBL" id="KPI41036.1"/>
    </source>
</evidence>
<evidence type="ECO:0000256" key="1">
    <source>
        <dbReference type="SAM" id="MobiDB-lite"/>
    </source>
</evidence>
<dbReference type="InterPro" id="IPR013766">
    <property type="entry name" value="Thioredoxin_domain"/>
</dbReference>
<protein>
    <recommendedName>
        <fullName evidence="2">Thioredoxin domain-containing protein</fullName>
    </recommendedName>
</protein>
<dbReference type="SUPFAM" id="SSF52833">
    <property type="entry name" value="Thioredoxin-like"/>
    <property type="match status" value="1"/>
</dbReference>
<dbReference type="OrthoDB" id="19690at2759"/>
<sequence length="195" mass="21277">MKGSFTTSTLQSMSRGTRTRFLLSTSTSTTHFSTSKPQLLNQNRLLDPIRIPPTFHNYLRQASASNILLLLLFSTSACASCRVITPLLEDLVHSRPQKPSDKFQELSFAEVELDSPDNSNGNMMDLGVEFGVTSMPTLMGFGGRRAERVTDRVVDTGMMGDRRRMEAWVDEVMQKGDPSPGAGGGGGGLLSKLFG</sequence>
<keyword evidence="4" id="KW-1185">Reference proteome</keyword>
<feature type="region of interest" description="Disordered" evidence="1">
    <location>
        <begin position="176"/>
        <end position="195"/>
    </location>
</feature>
<dbReference type="STRING" id="1664694.A0A0N1P1P5"/>
<dbReference type="RefSeq" id="XP_018000999.1">
    <property type="nucleotide sequence ID" value="XM_018148393.1"/>
</dbReference>
<organism evidence="3 4">
    <name type="scientific">Cyphellophora attinorum</name>
    <dbReference type="NCBI Taxonomy" id="1664694"/>
    <lineage>
        <taxon>Eukaryota</taxon>
        <taxon>Fungi</taxon>
        <taxon>Dikarya</taxon>
        <taxon>Ascomycota</taxon>
        <taxon>Pezizomycotina</taxon>
        <taxon>Eurotiomycetes</taxon>
        <taxon>Chaetothyriomycetidae</taxon>
        <taxon>Chaetothyriales</taxon>
        <taxon>Cyphellophoraceae</taxon>
        <taxon>Cyphellophora</taxon>
    </lineage>
</organism>
<evidence type="ECO:0000259" key="2">
    <source>
        <dbReference type="Pfam" id="PF00085"/>
    </source>
</evidence>